<keyword evidence="3" id="KW-0963">Cytoplasm</keyword>
<keyword evidence="4" id="KW-0547">Nucleotide-binding</keyword>
<keyword evidence="5" id="KW-0648">Protein biosynthesis</keyword>
<protein>
    <recommendedName>
        <fullName evidence="2">Selenocysteine-specific elongation factor</fullName>
    </recommendedName>
    <alternativeName>
        <fullName evidence="8">SelB translation factor</fullName>
    </alternativeName>
</protein>
<organism evidence="10 11">
    <name type="scientific">Paracoccus methylovorus</name>
    <dbReference type="NCBI Taxonomy" id="2812658"/>
    <lineage>
        <taxon>Bacteria</taxon>
        <taxon>Pseudomonadati</taxon>
        <taxon>Pseudomonadota</taxon>
        <taxon>Alphaproteobacteria</taxon>
        <taxon>Rhodobacterales</taxon>
        <taxon>Paracoccaceae</taxon>
        <taxon>Paracoccus</taxon>
    </lineage>
</organism>
<dbReference type="PROSITE" id="PS51722">
    <property type="entry name" value="G_TR_2"/>
    <property type="match status" value="1"/>
</dbReference>
<dbReference type="InterPro" id="IPR004161">
    <property type="entry name" value="EFTu-like_2"/>
</dbReference>
<evidence type="ECO:0000256" key="2">
    <source>
        <dbReference type="ARBA" id="ARBA00015953"/>
    </source>
</evidence>
<dbReference type="InterPro" id="IPR009001">
    <property type="entry name" value="Transl_elong_EF1A/Init_IF2_C"/>
</dbReference>
<evidence type="ECO:0000259" key="9">
    <source>
        <dbReference type="PROSITE" id="PS51722"/>
    </source>
</evidence>
<dbReference type="Gene3D" id="1.10.10.10">
    <property type="entry name" value="Winged helix-like DNA-binding domain superfamily/Winged helix DNA-binding domain"/>
    <property type="match status" value="3"/>
</dbReference>
<dbReference type="SUPFAM" id="SSF50447">
    <property type="entry name" value="Translation proteins"/>
    <property type="match status" value="1"/>
</dbReference>
<dbReference type="InterPro" id="IPR015190">
    <property type="entry name" value="Elong_fac_SelB-wing-hlx_typ-2"/>
</dbReference>
<dbReference type="InterPro" id="IPR015191">
    <property type="entry name" value="SelB_WHD4"/>
</dbReference>
<dbReference type="PANTHER" id="PTHR43721">
    <property type="entry name" value="ELONGATION FACTOR TU-RELATED"/>
    <property type="match status" value="1"/>
</dbReference>
<dbReference type="Pfam" id="PF09106">
    <property type="entry name" value="WHD_2nd_SelB"/>
    <property type="match status" value="1"/>
</dbReference>
<evidence type="ECO:0000256" key="4">
    <source>
        <dbReference type="ARBA" id="ARBA00022741"/>
    </source>
</evidence>
<dbReference type="InterPro" id="IPR050055">
    <property type="entry name" value="EF-Tu_GTPase"/>
</dbReference>
<comment type="function">
    <text evidence="7">Translation factor necessary for the incorporation of selenocysteine into proteins. It probably replaces EF-Tu for the insertion of selenocysteine directed by the UGA codon. SelB binds GTP and GDP.</text>
</comment>
<keyword evidence="11" id="KW-1185">Reference proteome</keyword>
<dbReference type="Gene3D" id="3.40.50.300">
    <property type="entry name" value="P-loop containing nucleotide triphosphate hydrolases"/>
    <property type="match status" value="1"/>
</dbReference>
<evidence type="ECO:0000256" key="7">
    <source>
        <dbReference type="ARBA" id="ARBA00025526"/>
    </source>
</evidence>
<dbReference type="SUPFAM" id="SSF50465">
    <property type="entry name" value="EF-Tu/eEF-1alpha/eIF2-gamma C-terminal domain"/>
    <property type="match status" value="1"/>
</dbReference>
<evidence type="ECO:0000256" key="8">
    <source>
        <dbReference type="ARBA" id="ARBA00031615"/>
    </source>
</evidence>
<dbReference type="CDD" id="cd04171">
    <property type="entry name" value="SelB"/>
    <property type="match status" value="1"/>
</dbReference>
<feature type="domain" description="Tr-type G" evidence="9">
    <location>
        <begin position="1"/>
        <end position="170"/>
    </location>
</feature>
<dbReference type="InterPro" id="IPR036390">
    <property type="entry name" value="WH_DNA-bd_sf"/>
</dbReference>
<dbReference type="InterPro" id="IPR048931">
    <property type="entry name" value="WHD_2nd_SelB_bact"/>
</dbReference>
<dbReference type="Pfam" id="PF09107">
    <property type="entry name" value="WHD_3rd_SelB"/>
    <property type="match status" value="1"/>
</dbReference>
<proteinExistence type="predicted"/>
<keyword evidence="6" id="KW-0342">GTP-binding</keyword>
<dbReference type="Pfam" id="PF25461">
    <property type="entry name" value="Beta-barrel_SelB"/>
    <property type="match status" value="1"/>
</dbReference>
<comment type="subcellular location">
    <subcellularLocation>
        <location evidence="1">Cytoplasm</location>
    </subcellularLocation>
</comment>
<dbReference type="NCBIfam" id="TIGR00475">
    <property type="entry name" value="selB"/>
    <property type="match status" value="1"/>
</dbReference>
<evidence type="ECO:0000313" key="10">
    <source>
        <dbReference type="EMBL" id="QRZ13066.1"/>
    </source>
</evidence>
<dbReference type="SUPFAM" id="SSF46785">
    <property type="entry name" value="Winged helix' DNA-binding domain"/>
    <property type="match status" value="3"/>
</dbReference>
<evidence type="ECO:0000256" key="6">
    <source>
        <dbReference type="ARBA" id="ARBA00023134"/>
    </source>
</evidence>
<dbReference type="SUPFAM" id="SSF52540">
    <property type="entry name" value="P-loop containing nucleoside triphosphate hydrolases"/>
    <property type="match status" value="1"/>
</dbReference>
<dbReference type="InterPro" id="IPR057335">
    <property type="entry name" value="Beta-barrel_SelB"/>
</dbReference>
<accession>A0ABX7JHL4</accession>
<name>A0ABX7JHL4_9RHOB</name>
<evidence type="ECO:0000256" key="3">
    <source>
        <dbReference type="ARBA" id="ARBA00022490"/>
    </source>
</evidence>
<sequence>MIVGTAGHIDHGKSALVRALTGVETDRLAEEKARGITIELGFAYADLGGGAITGFVDVPGHEKFVHTMLAGAGGIDLALLVVAADDGIMPQTREHLAILDLLGITRGVVALTKSDLASPERIAALTAQISALLAPTGLSGAPVFPVSCLTGAGIDSLRTALVQAEAQTGERAAQARFRLAIDRSFTLAGTGTVVTGTVLSGRVAPGDQITVSPSGLSGRVRGIHAQNRKAEAGLAGQRCALNLAGDGMTREAIHRGDVALDPTLHAPTQRIDVTLRVLESEPKPLTTWFPARLHLGAAETGARIVPLEGPLAPGDKGLAQIVLDRPLAATARDRFILRDVSARRTIGGGQLIDLRAPARHRARPERLAILRAMALSDPDQALTALAGLTLIDLDAFARDRALAPAQLDRAGVASGVAIIPGTRQAISPARLEALRAQMQSELAAFHAENADLQGLGREKLRLMLDPRLPRTDFGAFIRAEATAGHIALDGAFVRLPGHLPRLSPEDEALLDRVLPQLSGAERFRPPRVRDFAQEFGTDEAELRRILRMAARQGRVDQIAHDHFFARATTVEMVGIIRDLGAQASDGWFTAPAFRDRVQNGRKVAIQILDFFDRLGLTLRRGDLRRINPHRIDLFTPDRSDGRE</sequence>
<dbReference type="Pfam" id="PF21214">
    <property type="entry name" value="WHD_2nd_SelB_bact"/>
    <property type="match status" value="1"/>
</dbReference>
<dbReference type="Pfam" id="PF03144">
    <property type="entry name" value="GTP_EFTU_D2"/>
    <property type="match status" value="1"/>
</dbReference>
<dbReference type="CDD" id="cd15491">
    <property type="entry name" value="selB_III"/>
    <property type="match status" value="1"/>
</dbReference>
<dbReference type="EMBL" id="CP070368">
    <property type="protein sequence ID" value="QRZ13066.1"/>
    <property type="molecule type" value="Genomic_DNA"/>
</dbReference>
<dbReference type="InterPro" id="IPR036388">
    <property type="entry name" value="WH-like_DNA-bd_sf"/>
</dbReference>
<reference evidence="10 11" key="1">
    <citation type="submission" date="2021-02" db="EMBL/GenBank/DDBJ databases">
        <title>Paracoccus methylovroum sp.nov., a new methanol and methylamine utilizing methylotrophic denitrifer.</title>
        <authorList>
            <person name="Timsy T."/>
            <person name="Behrendt U."/>
            <person name="Ulrich A."/>
            <person name="Spanner T."/>
            <person name="Foesel B.U."/>
            <person name="Horn M.A."/>
            <person name="Kolb S."/>
        </authorList>
    </citation>
    <scope>NUCLEOTIDE SEQUENCE [LARGE SCALE GENOMIC DNA]</scope>
    <source>
        <strain evidence="10 11">H4-D09</strain>
    </source>
</reference>
<gene>
    <name evidence="10" type="primary">selB</name>
    <name evidence="10" type="ORF">JWJ88_10880</name>
</gene>
<dbReference type="GO" id="GO:0003746">
    <property type="term" value="F:translation elongation factor activity"/>
    <property type="evidence" value="ECO:0007669"/>
    <property type="project" value="UniProtKB-KW"/>
</dbReference>
<evidence type="ECO:0000256" key="5">
    <source>
        <dbReference type="ARBA" id="ARBA00022917"/>
    </source>
</evidence>
<dbReference type="Pfam" id="PF00009">
    <property type="entry name" value="GTP_EFTU"/>
    <property type="match status" value="1"/>
</dbReference>
<dbReference type="InterPro" id="IPR000795">
    <property type="entry name" value="T_Tr_GTP-bd_dom"/>
</dbReference>
<dbReference type="Proteomes" id="UP000663629">
    <property type="component" value="Chromosome 1"/>
</dbReference>
<dbReference type="InterPro" id="IPR027417">
    <property type="entry name" value="P-loop_NTPase"/>
</dbReference>
<keyword evidence="10" id="KW-0251">Elongation factor</keyword>
<dbReference type="Gene3D" id="2.40.30.10">
    <property type="entry name" value="Translation factors"/>
    <property type="match status" value="1"/>
</dbReference>
<dbReference type="InterPro" id="IPR009000">
    <property type="entry name" value="Transl_B-barrel_sf"/>
</dbReference>
<dbReference type="InterPro" id="IPR004535">
    <property type="entry name" value="Transl_elong_SelB"/>
</dbReference>
<dbReference type="RefSeq" id="WP_205294061.1">
    <property type="nucleotide sequence ID" value="NZ_CP070368.1"/>
</dbReference>
<dbReference type="PRINTS" id="PR00315">
    <property type="entry name" value="ELONGATNFCT"/>
</dbReference>
<evidence type="ECO:0000313" key="11">
    <source>
        <dbReference type="Proteomes" id="UP000663629"/>
    </source>
</evidence>
<dbReference type="PANTHER" id="PTHR43721:SF22">
    <property type="entry name" value="ELONGATION FACTOR TU, MITOCHONDRIAL"/>
    <property type="match status" value="1"/>
</dbReference>
<evidence type="ECO:0000256" key="1">
    <source>
        <dbReference type="ARBA" id="ARBA00004496"/>
    </source>
</evidence>